<dbReference type="AlphaFoldDB" id="A0AAU8AEX4"/>
<protein>
    <submittedName>
        <fullName evidence="1">Uncharacterized protein</fullName>
    </submittedName>
</protein>
<accession>A0AAU8AEX4</accession>
<name>A0AAU8AEX4_9RHOB</name>
<gene>
    <name evidence="1" type="ORF">PVT71_13535</name>
</gene>
<evidence type="ECO:0000313" key="1">
    <source>
        <dbReference type="EMBL" id="XCC93487.1"/>
    </source>
</evidence>
<dbReference type="EMBL" id="CP123384">
    <property type="protein sequence ID" value="XCC93487.1"/>
    <property type="molecule type" value="Genomic_DNA"/>
</dbReference>
<sequence length="83" mass="9744">MSFYFPDCPAFRRAFPFCAAFISSPIWTRRRTMVASRDDVYNDWEILRDERPVGRIYAAMLQGFERSWMWLAQSGAPEQGLAE</sequence>
<dbReference type="RefSeq" id="WP_353472308.1">
    <property type="nucleotide sequence ID" value="NZ_CP123384.1"/>
</dbReference>
<reference evidence="1" key="1">
    <citation type="submission" date="2023-02" db="EMBL/GenBank/DDBJ databases">
        <title>Description and genomic characterization of Salipiger bruguierae sp. nov., isolated from the sediment of mangrove plant Bruguiera sexangula.</title>
        <authorList>
            <person name="Long M."/>
        </authorList>
    </citation>
    <scope>NUCLEOTIDE SEQUENCE</scope>
    <source>
        <strain evidence="1">H15</strain>
    </source>
</reference>
<organism evidence="1">
    <name type="scientific">Alloyangia sp. H15</name>
    <dbReference type="NCBI Taxonomy" id="3029062"/>
    <lineage>
        <taxon>Bacteria</taxon>
        <taxon>Pseudomonadati</taxon>
        <taxon>Pseudomonadota</taxon>
        <taxon>Alphaproteobacteria</taxon>
        <taxon>Rhodobacterales</taxon>
        <taxon>Roseobacteraceae</taxon>
        <taxon>Alloyangia</taxon>
    </lineage>
</organism>
<proteinExistence type="predicted"/>